<dbReference type="InterPro" id="IPR002656">
    <property type="entry name" value="Acyl_transf_3_dom"/>
</dbReference>
<keyword evidence="3" id="KW-1003">Cell membrane</keyword>
<dbReference type="GO" id="GO:0009246">
    <property type="term" value="P:enterobacterial common antigen biosynthetic process"/>
    <property type="evidence" value="ECO:0007669"/>
    <property type="project" value="TreeGrafter"/>
</dbReference>
<evidence type="ECO:0000313" key="9">
    <source>
        <dbReference type="EMBL" id="SUU85062.1"/>
    </source>
</evidence>
<dbReference type="PANTHER" id="PTHR40074:SF2">
    <property type="entry name" value="O-ACETYLTRANSFERASE WECH"/>
    <property type="match status" value="1"/>
</dbReference>
<evidence type="ECO:0000256" key="4">
    <source>
        <dbReference type="ARBA" id="ARBA00022692"/>
    </source>
</evidence>
<dbReference type="RefSeq" id="WP_002715887.1">
    <property type="nucleotide sequence ID" value="NZ_UFSI01000001.1"/>
</dbReference>
<feature type="transmembrane region" description="Helical" evidence="7">
    <location>
        <begin position="200"/>
        <end position="220"/>
    </location>
</feature>
<protein>
    <submittedName>
        <fullName evidence="9">Uncharacterized protein conserved in bacteria</fullName>
    </submittedName>
</protein>
<feature type="transmembrane region" description="Helical" evidence="7">
    <location>
        <begin position="58"/>
        <end position="76"/>
    </location>
</feature>
<evidence type="ECO:0000256" key="7">
    <source>
        <dbReference type="SAM" id="Phobius"/>
    </source>
</evidence>
<organism evidence="9 10">
    <name type="scientific">Afipia felis</name>
    <name type="common">Cat scratch disease bacillus</name>
    <dbReference type="NCBI Taxonomy" id="1035"/>
    <lineage>
        <taxon>Bacteria</taxon>
        <taxon>Pseudomonadati</taxon>
        <taxon>Pseudomonadota</taxon>
        <taxon>Alphaproteobacteria</taxon>
        <taxon>Hyphomicrobiales</taxon>
        <taxon>Nitrobacteraceae</taxon>
        <taxon>Afipia</taxon>
    </lineage>
</organism>
<accession>A0A380W822</accession>
<evidence type="ECO:0000256" key="1">
    <source>
        <dbReference type="ARBA" id="ARBA00004651"/>
    </source>
</evidence>
<evidence type="ECO:0000256" key="6">
    <source>
        <dbReference type="ARBA" id="ARBA00023136"/>
    </source>
</evidence>
<feature type="transmembrane region" description="Helical" evidence="7">
    <location>
        <begin position="285"/>
        <end position="306"/>
    </location>
</feature>
<comment type="subcellular location">
    <subcellularLocation>
        <location evidence="1">Cell membrane</location>
        <topology evidence="1">Multi-pass membrane protein</topology>
    </subcellularLocation>
</comment>
<evidence type="ECO:0000256" key="3">
    <source>
        <dbReference type="ARBA" id="ARBA00022475"/>
    </source>
</evidence>
<comment type="similarity">
    <text evidence="2">Belongs to the acyltransferase 3 family.</text>
</comment>
<evidence type="ECO:0000259" key="8">
    <source>
        <dbReference type="Pfam" id="PF01757"/>
    </source>
</evidence>
<dbReference type="Pfam" id="PF01757">
    <property type="entry name" value="Acyl_transf_3"/>
    <property type="match status" value="1"/>
</dbReference>
<keyword evidence="5 7" id="KW-1133">Transmembrane helix</keyword>
<feature type="transmembrane region" description="Helical" evidence="7">
    <location>
        <begin position="252"/>
        <end position="273"/>
    </location>
</feature>
<reference evidence="9 10" key="1">
    <citation type="submission" date="2018-06" db="EMBL/GenBank/DDBJ databases">
        <authorList>
            <consortium name="Pathogen Informatics"/>
            <person name="Doyle S."/>
        </authorList>
    </citation>
    <scope>NUCLEOTIDE SEQUENCE [LARGE SCALE GENOMIC DNA]</scope>
    <source>
        <strain evidence="9 10">NCTC12722</strain>
    </source>
</reference>
<keyword evidence="4 7" id="KW-0812">Transmembrane</keyword>
<feature type="transmembrane region" description="Helical" evidence="7">
    <location>
        <begin position="172"/>
        <end position="188"/>
    </location>
</feature>
<feature type="domain" description="Acyltransferase 3" evidence="8">
    <location>
        <begin position="1"/>
        <end position="302"/>
    </location>
</feature>
<feature type="transmembrane region" description="Helical" evidence="7">
    <location>
        <begin position="131"/>
        <end position="150"/>
    </location>
</feature>
<feature type="transmembrane region" description="Helical" evidence="7">
    <location>
        <begin position="96"/>
        <end position="119"/>
    </location>
</feature>
<dbReference type="AlphaFoldDB" id="A0A380W822"/>
<evidence type="ECO:0000256" key="5">
    <source>
        <dbReference type="ARBA" id="ARBA00022989"/>
    </source>
</evidence>
<dbReference type="EMBL" id="UIGB01000001">
    <property type="protein sequence ID" value="SUU85062.1"/>
    <property type="molecule type" value="Genomic_DNA"/>
</dbReference>
<keyword evidence="6 7" id="KW-0472">Membrane</keyword>
<name>A0A380W822_AFIFE</name>
<evidence type="ECO:0000256" key="2">
    <source>
        <dbReference type="ARBA" id="ARBA00007400"/>
    </source>
</evidence>
<dbReference type="GO" id="GO:0016413">
    <property type="term" value="F:O-acetyltransferase activity"/>
    <property type="evidence" value="ECO:0007669"/>
    <property type="project" value="TreeGrafter"/>
</dbReference>
<sequence>MRGLAILMVIGIHSLPQPLTANWSIALDAALRPCVPIFLFASGVMSAGKADIPLGRRLATAIVPYMIAFVAAYAYMALHNASMDHRPHVALARFGLAYVFVYYYVFVYIGCTVALWLLLKLVRASGGGHDNLLTFLVVAIGFGLLTGAYLDPLLAKLDVSPSLIEEVRMRDIPFWFAFLAVGLLIGTFQLNEFLKGRRSVLLLGVMVSYAIYASVRLWQIGDAADYDSLAFFAYSSLATLALFTVRVASPALAVLGSGSYFIYLWHIFIVMALRDHGVFDRFTPAVGFVISFTATTFMIVLVLACVRHVAPAKMLRWIGA</sequence>
<feature type="transmembrane region" description="Helical" evidence="7">
    <location>
        <begin position="226"/>
        <end position="245"/>
    </location>
</feature>
<evidence type="ECO:0000313" key="10">
    <source>
        <dbReference type="Proteomes" id="UP000254343"/>
    </source>
</evidence>
<dbReference type="Proteomes" id="UP000254343">
    <property type="component" value="Unassembled WGS sequence"/>
</dbReference>
<gene>
    <name evidence="9" type="ORF">NCTC12722_02267</name>
</gene>
<dbReference type="PANTHER" id="PTHR40074">
    <property type="entry name" value="O-ACETYLTRANSFERASE WECH"/>
    <property type="match status" value="1"/>
</dbReference>
<proteinExistence type="inferred from homology"/>
<dbReference type="GO" id="GO:0005886">
    <property type="term" value="C:plasma membrane"/>
    <property type="evidence" value="ECO:0007669"/>
    <property type="project" value="UniProtKB-SubCell"/>
</dbReference>